<evidence type="ECO:0000313" key="1">
    <source>
        <dbReference type="Proteomes" id="UP000887574"/>
    </source>
</evidence>
<organism evidence="1 2">
    <name type="scientific">Ditylenchus dipsaci</name>
    <dbReference type="NCBI Taxonomy" id="166011"/>
    <lineage>
        <taxon>Eukaryota</taxon>
        <taxon>Metazoa</taxon>
        <taxon>Ecdysozoa</taxon>
        <taxon>Nematoda</taxon>
        <taxon>Chromadorea</taxon>
        <taxon>Rhabditida</taxon>
        <taxon>Tylenchina</taxon>
        <taxon>Tylenchomorpha</taxon>
        <taxon>Sphaerularioidea</taxon>
        <taxon>Anguinidae</taxon>
        <taxon>Anguininae</taxon>
        <taxon>Ditylenchus</taxon>
    </lineage>
</organism>
<protein>
    <submittedName>
        <fullName evidence="2">Uncharacterized protein</fullName>
    </submittedName>
</protein>
<dbReference type="AlphaFoldDB" id="A0A915ENP6"/>
<reference evidence="2" key="1">
    <citation type="submission" date="2022-11" db="UniProtKB">
        <authorList>
            <consortium name="WormBaseParasite"/>
        </authorList>
    </citation>
    <scope>IDENTIFICATION</scope>
</reference>
<name>A0A915ENP6_9BILA</name>
<dbReference type="Proteomes" id="UP000887574">
    <property type="component" value="Unplaced"/>
</dbReference>
<keyword evidence="1" id="KW-1185">Reference proteome</keyword>
<evidence type="ECO:0000313" key="2">
    <source>
        <dbReference type="WBParaSite" id="jg7288"/>
    </source>
</evidence>
<sequence>MQHDREQWVCASNETQVRVISVAEVASIGKVGISRFRGKKGSNSPPPLEKRDSRMNLIPQELHKHWFESDESKFEREKHLLVLCPNADPTKASRVVIVDVDYQSRNYGKVVSYLSMPKPGDDLIYACCRRTRSDQERIPLQTASSTETR</sequence>
<proteinExistence type="predicted"/>
<dbReference type="WBParaSite" id="jg7288">
    <property type="protein sequence ID" value="jg7288"/>
    <property type="gene ID" value="jg7288"/>
</dbReference>
<accession>A0A915ENP6</accession>